<organism evidence="1 2">
    <name type="scientific">Noviherbaspirillum humi</name>
    <dbReference type="NCBI Taxonomy" id="1688639"/>
    <lineage>
        <taxon>Bacteria</taxon>
        <taxon>Pseudomonadati</taxon>
        <taxon>Pseudomonadota</taxon>
        <taxon>Betaproteobacteria</taxon>
        <taxon>Burkholderiales</taxon>
        <taxon>Oxalobacteraceae</taxon>
        <taxon>Noviherbaspirillum</taxon>
    </lineage>
</organism>
<reference evidence="1 2" key="1">
    <citation type="submission" date="2017-06" db="EMBL/GenBank/DDBJ databases">
        <authorList>
            <person name="Kim H.J."/>
            <person name="Triplett B.A."/>
        </authorList>
    </citation>
    <scope>NUCLEOTIDE SEQUENCE [LARGE SCALE GENOMIC DNA]</scope>
    <source>
        <strain evidence="1 2">U15</strain>
    </source>
</reference>
<protein>
    <submittedName>
        <fullName evidence="1">Uncharacterized protein</fullName>
    </submittedName>
</protein>
<dbReference type="RefSeq" id="WP_089401757.1">
    <property type="nucleotide sequence ID" value="NZ_FZOT01000029.1"/>
</dbReference>
<dbReference type="Proteomes" id="UP000198284">
    <property type="component" value="Unassembled WGS sequence"/>
</dbReference>
<accession>A0A239M0N9</accession>
<dbReference type="EMBL" id="FZOT01000029">
    <property type="protein sequence ID" value="SNT36241.1"/>
    <property type="molecule type" value="Genomic_DNA"/>
</dbReference>
<proteinExistence type="predicted"/>
<gene>
    <name evidence="1" type="ORF">SAMN06265795_12921</name>
</gene>
<sequence>MTGTERLQALARETVARYTAQMKDGLAPGYPRWAFEILGRCRGGGELPLRDILEIADMLDCQRIQK</sequence>
<evidence type="ECO:0000313" key="1">
    <source>
        <dbReference type="EMBL" id="SNT36241.1"/>
    </source>
</evidence>
<keyword evidence="2" id="KW-1185">Reference proteome</keyword>
<dbReference type="AlphaFoldDB" id="A0A239M0N9"/>
<name>A0A239M0N9_9BURK</name>
<evidence type="ECO:0000313" key="2">
    <source>
        <dbReference type="Proteomes" id="UP000198284"/>
    </source>
</evidence>